<evidence type="ECO:0000313" key="1">
    <source>
        <dbReference type="EMBL" id="DAF58859.1"/>
    </source>
</evidence>
<name>A0A8S5T766_9CAUD</name>
<sequence length="31" mass="4090">MPHNFIKKYMRMFKYTIAFRKNRWQLYLHLN</sequence>
<protein>
    <submittedName>
        <fullName evidence="1">Uncharacterized protein</fullName>
    </submittedName>
</protein>
<proteinExistence type="predicted"/>
<accession>A0A8S5T766</accession>
<organism evidence="1">
    <name type="scientific">Siphoviridae sp. ctxMM9</name>
    <dbReference type="NCBI Taxonomy" id="2827973"/>
    <lineage>
        <taxon>Viruses</taxon>
        <taxon>Duplodnaviria</taxon>
        <taxon>Heunggongvirae</taxon>
        <taxon>Uroviricota</taxon>
        <taxon>Caudoviricetes</taxon>
    </lineage>
</organism>
<reference evidence="1" key="1">
    <citation type="journal article" date="2021" name="Proc. Natl. Acad. Sci. U.S.A.">
        <title>A Catalog of Tens of Thousands of Viruses from Human Metagenomes Reveals Hidden Associations with Chronic Diseases.</title>
        <authorList>
            <person name="Tisza M.J."/>
            <person name="Buck C.B."/>
        </authorList>
    </citation>
    <scope>NUCLEOTIDE SEQUENCE</scope>
    <source>
        <strain evidence="1">CtxMM9</strain>
    </source>
</reference>
<dbReference type="EMBL" id="BK032759">
    <property type="protein sequence ID" value="DAF58859.1"/>
    <property type="molecule type" value="Genomic_DNA"/>
</dbReference>